<organism evidence="2 3">
    <name type="scientific">Oikopleura dioica</name>
    <name type="common">Tunicate</name>
    <dbReference type="NCBI Taxonomy" id="34765"/>
    <lineage>
        <taxon>Eukaryota</taxon>
        <taxon>Metazoa</taxon>
        <taxon>Chordata</taxon>
        <taxon>Tunicata</taxon>
        <taxon>Appendicularia</taxon>
        <taxon>Copelata</taxon>
        <taxon>Oikopleuridae</taxon>
        <taxon>Oikopleura</taxon>
    </lineage>
</organism>
<reference evidence="2 3" key="1">
    <citation type="submission" date="2021-04" db="EMBL/GenBank/DDBJ databases">
        <authorList>
            <person name="Bliznina A."/>
        </authorList>
    </citation>
    <scope>NUCLEOTIDE SEQUENCE [LARGE SCALE GENOMIC DNA]</scope>
</reference>
<feature type="region of interest" description="Disordered" evidence="1">
    <location>
        <begin position="1328"/>
        <end position="1358"/>
    </location>
</feature>
<accession>A0ABN7RYI3</accession>
<feature type="region of interest" description="Disordered" evidence="1">
    <location>
        <begin position="76"/>
        <end position="95"/>
    </location>
</feature>
<proteinExistence type="predicted"/>
<evidence type="ECO:0000256" key="1">
    <source>
        <dbReference type="SAM" id="MobiDB-lite"/>
    </source>
</evidence>
<feature type="compositionally biased region" description="Basic and acidic residues" evidence="1">
    <location>
        <begin position="1346"/>
        <end position="1358"/>
    </location>
</feature>
<feature type="compositionally biased region" description="Low complexity" evidence="1">
    <location>
        <begin position="1334"/>
        <end position="1345"/>
    </location>
</feature>
<protein>
    <submittedName>
        <fullName evidence="2">Oidioi.mRNA.OKI2018_I69.PAR.g12040.t1.cds</fullName>
    </submittedName>
</protein>
<dbReference type="EMBL" id="OU015568">
    <property type="protein sequence ID" value="CAG5088992.1"/>
    <property type="molecule type" value="Genomic_DNA"/>
</dbReference>
<name>A0ABN7RYI3_OIKDI</name>
<gene>
    <name evidence="2" type="ORF">OKIOD_LOCUS3598</name>
</gene>
<evidence type="ECO:0000313" key="3">
    <source>
        <dbReference type="Proteomes" id="UP001158576"/>
    </source>
</evidence>
<dbReference type="Proteomes" id="UP001158576">
    <property type="component" value="Chromosome PAR"/>
</dbReference>
<evidence type="ECO:0000313" key="2">
    <source>
        <dbReference type="EMBL" id="CAG5088992.1"/>
    </source>
</evidence>
<keyword evidence="3" id="KW-1185">Reference proteome</keyword>
<sequence length="2036" mass="234193">MPTGKPRVRNYPKTSILAKSLDAVKSRYEPANTVGQVKLSQLEEAAASVAAEYAEFETPWEQSLKLMVEAAGVSLSPPENQTAERAAGDRLPPLFPDDLTPSKAADCLRRRMGGGRKSPQALKPGHDGMECFKLFTRAGFQKQIGFAFLKRKYPAGEVLSNHYDIETVPDVISSSEFWLFSNHGVLYSSPDDAEFLTLAAWAEQYRKFKSLQKATLARFERALRNHPKLVEHTKLRLQSALVEARRKQLMQIWNTINQDHLAIVSLKQAAEGAELIPEIGKWEEMFKIHVSDMIPIFGLALQRAQDYAVTTSSPSTLNILKSFESTLPNIAADGASEALISQIMEKIHKCFGELRSFVDHQLPQHHQAAKYLWEFDLEKFVENVFRDADGPGFLNSSFTEFNEWIESLDGRSHIFGTAILTTEGYCNGMKSKIKSMRVRVVSSVEFHMRNYISHFSSLADDLAEELAKTKNYEKIHQIANDIGKIVASRDEAVAKIKLLLLISGHIPEMNEEIKQELEKIANLFSGIHKNVDDTVDGLKNPKQHVVDELKRRYIETQKKTKTLLNNVMGNLSTKPTLDSSDEYSRKQLRFYLERYHEISQLNEVNSNITAGIEALGHSLPYESITPQCAFLTKQCYQIWNSVQSSHIKLESVRELKLAEQRKINDTYKQLQLLIEDVGDALHNLNEQLGEIQNFNADVLFSRKEEQAQNAENEEYTNSHIKKTPFIKEQIQPFIKKVHFWECVVALVVKIISSNFREKEWNQFMSVLKLEKAPKETKIKETQIIEKEQKICNRLLAAADRAKNLQLEMDKVKRSLDHDFIPVVLREVHQENEELYFDSQLEELIEQMHEYRRNANSWKVQLTWAEHLGDDDLDRIMCVEAHLIHERICTIINKLEKIYRINNIAEAIATYKLVGFDAFLEEKMRLFKLFENKYASEVLLLTDEINNVQVPSIENVLSKHLDDYELLRLIPQQELLKLIPLGLNKRTLSTISATLFTEICDFNIREVCEGWHIESVLLKDQTKLKFDNLFSSKTQFFGAFFKKFESEVINLCKKNAQNAIIALEKEPEKLLDVDFWNKSSLPSMLLVLVYLKFSTEADITDEEVKKFQKGLSETNIPRLQNLAGAISQDPTEITLAINNDDHEIYVNNRQIDYWPTSNTVQCYVSGVCRLAKLADENDPLNTIRVTSIHSATCYAALRGIKLIVAKENHPLLFTHEDSYIYLDFDLINDEQNQIADIYLENISKEISRPMIFIREQNFNENIKLFLHQQPSCSLKMSRIQKQALIHKNLLSSQSLLETVTKLSSRLKLSHCKFPEFLEQTAALRNLMEDVQEKASSPTSDSSSTKSSIERRKEGYTRQVNRMKDTEIAMALAFYFMTTSKEECFNAISDKNRMNLISDAFPVMRVTLFERMFEATANKFVEKIATLYAQDLMINTSQTKALQSFVHQMLLGTSQRQSVHIEDTCVTEDLLLMLTDCFECGQDHVNRAGSANTKSSGSSTKSQKITRVGNNLLPEKVHLEFTNDVEQCLQECTFTTRTWIITRDQEFCDFDRLPSKCCIVRLVPVPDGITVPKFFWKAFYIKKLDYLDSTIKIPYSSKCKFLQNSLKTLHKFDRYNTDVYKNEEIQENTLFNCDNLAHWSVLNAVDRVVIVQKLFLFWAKSQGLLPEDTNSNHDDILDRIARLSIFWSYALGLSPNNRTTFSEEFHEVIEEEADDDLSRVFINADGDFEEFDARSRIEQNVPGYVLSVELLQGKWLLGVLVPTDQTKIKSNLQFTGPAGCGKSHLISYYDIDHPKPLQTRVVPGAAESFHRRFKLYSPCQLIPDQLSKANSHRFIRSFTKPIISVAGPDQTAFEDGRTFLQYQVDFSPDIKDISFQFLYGRILWLAKNLNKRRTHEIPIEEITELIISWISTLLQRRYLETTMLNWQRMAAVCLGELMGYYYRESQEGGTFTKAKWDEWFKAILIDSMIDLTRMFSKSGNPALHYGGQYLQRLKTILETIETKEFKGNRISSFSKHARSIIWQIKLNAEKKSTLNIYF</sequence>